<evidence type="ECO:0000256" key="5">
    <source>
        <dbReference type="ARBA" id="ARBA00022840"/>
    </source>
</evidence>
<dbReference type="PANTHER" id="PTHR46566">
    <property type="entry name" value="1-PHOSPHOFRUCTOKINASE-RELATED"/>
    <property type="match status" value="1"/>
</dbReference>
<dbReference type="InterPro" id="IPR017583">
    <property type="entry name" value="Tagatose/fructose_Pkinase"/>
</dbReference>
<dbReference type="EMBL" id="SDPN01000062">
    <property type="protein sequence ID" value="RXZ67136.1"/>
    <property type="molecule type" value="Genomic_DNA"/>
</dbReference>
<reference evidence="8 9" key="1">
    <citation type="submission" date="2019-01" db="EMBL/GenBank/DDBJ databases">
        <title>Agromyces.</title>
        <authorList>
            <person name="Li J."/>
        </authorList>
    </citation>
    <scope>NUCLEOTIDE SEQUENCE [LARGE SCALE GENOMIC DNA]</scope>
    <source>
        <strain evidence="8 9">DSM 15934</strain>
    </source>
</reference>
<dbReference type="OrthoDB" id="3206700at2"/>
<evidence type="ECO:0000256" key="6">
    <source>
        <dbReference type="PIRNR" id="PIRNR000535"/>
    </source>
</evidence>
<dbReference type="GO" id="GO:0016773">
    <property type="term" value="F:phosphotransferase activity, alcohol group as acceptor"/>
    <property type="evidence" value="ECO:0007669"/>
    <property type="project" value="InterPro"/>
</dbReference>
<dbReference type="AlphaFoldDB" id="A0A4V1QWS1"/>
<protein>
    <submittedName>
        <fullName evidence="8">Phosphofructokinase</fullName>
    </submittedName>
</protein>
<dbReference type="PIRSF" id="PIRSF000535">
    <property type="entry name" value="1PFK/6PFK/LacC"/>
    <property type="match status" value="1"/>
</dbReference>
<dbReference type="PANTHER" id="PTHR46566:SF2">
    <property type="entry name" value="ATP-DEPENDENT 6-PHOSPHOFRUCTOKINASE ISOZYME 2"/>
    <property type="match status" value="1"/>
</dbReference>
<evidence type="ECO:0000256" key="2">
    <source>
        <dbReference type="ARBA" id="ARBA00022679"/>
    </source>
</evidence>
<keyword evidence="2 6" id="KW-0808">Transferase</keyword>
<proteinExistence type="inferred from homology"/>
<evidence type="ECO:0000256" key="1">
    <source>
        <dbReference type="ARBA" id="ARBA00010688"/>
    </source>
</evidence>
<dbReference type="InterPro" id="IPR002173">
    <property type="entry name" value="Carboh/pur_kinase_PfkB_CS"/>
</dbReference>
<dbReference type="Gene3D" id="3.40.1190.20">
    <property type="match status" value="1"/>
</dbReference>
<dbReference type="GO" id="GO:0016301">
    <property type="term" value="F:kinase activity"/>
    <property type="evidence" value="ECO:0007669"/>
    <property type="project" value="UniProtKB-KW"/>
</dbReference>
<dbReference type="InterPro" id="IPR029056">
    <property type="entry name" value="Ribokinase-like"/>
</dbReference>
<dbReference type="GO" id="GO:0005524">
    <property type="term" value="F:ATP binding"/>
    <property type="evidence" value="ECO:0007669"/>
    <property type="project" value="UniProtKB-KW"/>
</dbReference>
<dbReference type="SUPFAM" id="SSF53613">
    <property type="entry name" value="Ribokinase-like"/>
    <property type="match status" value="1"/>
</dbReference>
<dbReference type="Pfam" id="PF00294">
    <property type="entry name" value="PfkB"/>
    <property type="match status" value="1"/>
</dbReference>
<keyword evidence="5" id="KW-0067">ATP-binding</keyword>
<name>A0A4V1QWS1_9MICO</name>
<keyword evidence="4 8" id="KW-0418">Kinase</keyword>
<dbReference type="GO" id="GO:0005975">
    <property type="term" value="P:carbohydrate metabolic process"/>
    <property type="evidence" value="ECO:0007669"/>
    <property type="project" value="InterPro"/>
</dbReference>
<evidence type="ECO:0000259" key="7">
    <source>
        <dbReference type="Pfam" id="PF00294"/>
    </source>
</evidence>
<evidence type="ECO:0000256" key="4">
    <source>
        <dbReference type="ARBA" id="ARBA00022777"/>
    </source>
</evidence>
<accession>A0A4V1QWS1</accession>
<dbReference type="PROSITE" id="PS00584">
    <property type="entry name" value="PFKB_KINASES_2"/>
    <property type="match status" value="1"/>
</dbReference>
<gene>
    <name evidence="8" type="ORF">ESP51_19095</name>
</gene>
<sequence>MIFAPSPLLTVTLEGDASGTDLHLHAGGQGVWQARMLRTLDCTVTLCAALTGEAGRIVQHLLEDEGINVQAVRREGRGAAYVHDRRSGERTAIAELAGDPLSRHDLDELYAITLRESMDADLVLLSGPSGEEEVLPDDVYRRLASDLHAAGRLVVVDLAGSRLAAALAGGVRLAKVSDSELLESGAVTDTSTDSLIAAALHLKAKGAHSVVVTRAGHPTLLVEGDTAVSVHVPVMEEVDSSGAGDSFTAAVAASLAQGHSLRDAVALGAAAGALNVTRHGLGTGDGQAIRRLSKDVEVRELGIDNGGRLSPDDLAARVEVDRA</sequence>
<dbReference type="InterPro" id="IPR011611">
    <property type="entry name" value="PfkB_dom"/>
</dbReference>
<evidence type="ECO:0000313" key="9">
    <source>
        <dbReference type="Proteomes" id="UP000293865"/>
    </source>
</evidence>
<organism evidence="8 9">
    <name type="scientific">Agromyces albus</name>
    <dbReference type="NCBI Taxonomy" id="205332"/>
    <lineage>
        <taxon>Bacteria</taxon>
        <taxon>Bacillati</taxon>
        <taxon>Actinomycetota</taxon>
        <taxon>Actinomycetes</taxon>
        <taxon>Micrococcales</taxon>
        <taxon>Microbacteriaceae</taxon>
        <taxon>Agromyces</taxon>
    </lineage>
</organism>
<comment type="similarity">
    <text evidence="1">Belongs to the carbohydrate kinase PfkB family.</text>
</comment>
<evidence type="ECO:0000313" key="8">
    <source>
        <dbReference type="EMBL" id="RXZ67136.1"/>
    </source>
</evidence>
<keyword evidence="3" id="KW-0547">Nucleotide-binding</keyword>
<feature type="domain" description="Carbohydrate kinase PfkB" evidence="7">
    <location>
        <begin position="19"/>
        <end position="283"/>
    </location>
</feature>
<evidence type="ECO:0000256" key="3">
    <source>
        <dbReference type="ARBA" id="ARBA00022741"/>
    </source>
</evidence>
<dbReference type="Proteomes" id="UP000293865">
    <property type="component" value="Unassembled WGS sequence"/>
</dbReference>
<keyword evidence="9" id="KW-1185">Reference proteome</keyword>
<comment type="caution">
    <text evidence="8">The sequence shown here is derived from an EMBL/GenBank/DDBJ whole genome shotgun (WGS) entry which is preliminary data.</text>
</comment>